<dbReference type="RefSeq" id="WP_307157084.1">
    <property type="nucleotide sequence ID" value="NZ_JAUSWH010000002.1"/>
</dbReference>
<sequence length="72" mass="8164">MTNPYKTYVIALRHGFDTPDGWHDMLRRTEGVEIIGMMARRAQIRTAPSVALALSEKLGPAFMIEEATSRWT</sequence>
<dbReference type="Proteomes" id="UP001235269">
    <property type="component" value="Unassembled WGS sequence"/>
</dbReference>
<gene>
    <name evidence="1" type="ORF">QO005_001076</name>
</gene>
<accession>A0ABU0IBX9</accession>
<comment type="caution">
    <text evidence="1">The sequence shown here is derived from an EMBL/GenBank/DDBJ whole genome shotgun (WGS) entry which is preliminary data.</text>
</comment>
<evidence type="ECO:0000313" key="2">
    <source>
        <dbReference type="Proteomes" id="UP001235269"/>
    </source>
</evidence>
<evidence type="ECO:0000313" key="1">
    <source>
        <dbReference type="EMBL" id="MDQ0454749.1"/>
    </source>
</evidence>
<proteinExistence type="predicted"/>
<protein>
    <submittedName>
        <fullName evidence="1">Uncharacterized protein</fullName>
    </submittedName>
</protein>
<organism evidence="1 2">
    <name type="scientific">Rhizobium paknamense</name>
    <dbReference type="NCBI Taxonomy" id="1206817"/>
    <lineage>
        <taxon>Bacteria</taxon>
        <taxon>Pseudomonadati</taxon>
        <taxon>Pseudomonadota</taxon>
        <taxon>Alphaproteobacteria</taxon>
        <taxon>Hyphomicrobiales</taxon>
        <taxon>Rhizobiaceae</taxon>
        <taxon>Rhizobium/Agrobacterium group</taxon>
        <taxon>Rhizobium</taxon>
    </lineage>
</organism>
<reference evidence="1 2" key="1">
    <citation type="submission" date="2023-07" db="EMBL/GenBank/DDBJ databases">
        <title>Genomic Encyclopedia of Type Strains, Phase IV (KMG-IV): sequencing the most valuable type-strain genomes for metagenomic binning, comparative biology and taxonomic classification.</title>
        <authorList>
            <person name="Goeker M."/>
        </authorList>
    </citation>
    <scope>NUCLEOTIDE SEQUENCE [LARGE SCALE GENOMIC DNA]</scope>
    <source>
        <strain evidence="1 2">DSM 100301</strain>
    </source>
</reference>
<dbReference type="EMBL" id="JAUSWH010000002">
    <property type="protein sequence ID" value="MDQ0454749.1"/>
    <property type="molecule type" value="Genomic_DNA"/>
</dbReference>
<name>A0ABU0IBX9_9HYPH</name>
<keyword evidence="2" id="KW-1185">Reference proteome</keyword>